<dbReference type="AlphaFoldDB" id="A0A8H7ZQU6"/>
<keyword evidence="3" id="KW-1185">Reference proteome</keyword>
<feature type="region of interest" description="Disordered" evidence="1">
    <location>
        <begin position="87"/>
        <end position="108"/>
    </location>
</feature>
<sequence>MSQNVSNGYPQGISRTKSASQTVFFSLEVVCTGYRAALGPKEAKSLGFLGGSRGPGSSGSVQGVFHGDGFNDVGCSEGGFRVEGPLKTVGPIHSKRDEVQGSQSAGGSVHGLATAMERRRAAGELGGVVFFFFVVGNI</sequence>
<organism evidence="2 3">
    <name type="scientific">Olpidium bornovanus</name>
    <dbReference type="NCBI Taxonomy" id="278681"/>
    <lineage>
        <taxon>Eukaryota</taxon>
        <taxon>Fungi</taxon>
        <taxon>Fungi incertae sedis</taxon>
        <taxon>Olpidiomycota</taxon>
        <taxon>Olpidiomycotina</taxon>
        <taxon>Olpidiomycetes</taxon>
        <taxon>Olpidiales</taxon>
        <taxon>Olpidiaceae</taxon>
        <taxon>Olpidium</taxon>
    </lineage>
</organism>
<protein>
    <submittedName>
        <fullName evidence="2">Uncharacterized protein</fullName>
    </submittedName>
</protein>
<comment type="caution">
    <text evidence="2">The sequence shown here is derived from an EMBL/GenBank/DDBJ whole genome shotgun (WGS) entry which is preliminary data.</text>
</comment>
<evidence type="ECO:0000313" key="2">
    <source>
        <dbReference type="EMBL" id="KAG5457525.1"/>
    </source>
</evidence>
<proteinExistence type="predicted"/>
<evidence type="ECO:0000313" key="3">
    <source>
        <dbReference type="Proteomes" id="UP000673691"/>
    </source>
</evidence>
<dbReference type="EMBL" id="JAEFCI010009923">
    <property type="protein sequence ID" value="KAG5457525.1"/>
    <property type="molecule type" value="Genomic_DNA"/>
</dbReference>
<accession>A0A8H7ZQU6</accession>
<evidence type="ECO:0000256" key="1">
    <source>
        <dbReference type="SAM" id="MobiDB-lite"/>
    </source>
</evidence>
<gene>
    <name evidence="2" type="ORF">BJ554DRAFT_2433</name>
</gene>
<name>A0A8H7ZQU6_9FUNG</name>
<dbReference type="Proteomes" id="UP000673691">
    <property type="component" value="Unassembled WGS sequence"/>
</dbReference>
<reference evidence="2 3" key="1">
    <citation type="journal article" name="Sci. Rep.">
        <title>Genome-scale phylogenetic analyses confirm Olpidium as the closest living zoosporic fungus to the non-flagellated, terrestrial fungi.</title>
        <authorList>
            <person name="Chang Y."/>
            <person name="Rochon D."/>
            <person name="Sekimoto S."/>
            <person name="Wang Y."/>
            <person name="Chovatia M."/>
            <person name="Sandor L."/>
            <person name="Salamov A."/>
            <person name="Grigoriev I.V."/>
            <person name="Stajich J.E."/>
            <person name="Spatafora J.W."/>
        </authorList>
    </citation>
    <scope>NUCLEOTIDE SEQUENCE [LARGE SCALE GENOMIC DNA]</scope>
    <source>
        <strain evidence="2">S191</strain>
    </source>
</reference>